<evidence type="ECO:0000313" key="6">
    <source>
        <dbReference type="EMBL" id="HFB54276.1"/>
    </source>
</evidence>
<dbReference type="GO" id="GO:0005886">
    <property type="term" value="C:plasma membrane"/>
    <property type="evidence" value="ECO:0007669"/>
    <property type="project" value="UniProtKB-SubCell"/>
</dbReference>
<sequence>MAGNIAFSSLLAFFPFLIFLTALAGYAGSENLAQTIVDYLLSVAPPTLIEPLVDDIEAILTVPTPGV</sequence>
<evidence type="ECO:0000256" key="1">
    <source>
        <dbReference type="ARBA" id="ARBA00004651"/>
    </source>
</evidence>
<proteinExistence type="predicted"/>
<evidence type="ECO:0000256" key="2">
    <source>
        <dbReference type="ARBA" id="ARBA00022475"/>
    </source>
</evidence>
<keyword evidence="3" id="KW-0812">Transmembrane</keyword>
<feature type="non-terminal residue" evidence="6">
    <location>
        <position position="67"/>
    </location>
</feature>
<dbReference type="InterPro" id="IPR017039">
    <property type="entry name" value="Virul_fac_BrkB"/>
</dbReference>
<reference evidence="6" key="1">
    <citation type="journal article" date="2020" name="mSystems">
        <title>Genome- and Community-Level Interaction Insights into Carbon Utilization and Element Cycling Functions of Hydrothermarchaeota in Hydrothermal Sediment.</title>
        <authorList>
            <person name="Zhou Z."/>
            <person name="Liu Y."/>
            <person name="Xu W."/>
            <person name="Pan J."/>
            <person name="Luo Z.H."/>
            <person name="Li M."/>
        </authorList>
    </citation>
    <scope>NUCLEOTIDE SEQUENCE [LARGE SCALE GENOMIC DNA]</scope>
    <source>
        <strain evidence="6">HyVt-489</strain>
    </source>
</reference>
<keyword evidence="2" id="KW-1003">Cell membrane</keyword>
<dbReference type="AlphaFoldDB" id="A0A7C3GB79"/>
<gene>
    <name evidence="6" type="ORF">ENJ46_00005</name>
</gene>
<evidence type="ECO:0000256" key="5">
    <source>
        <dbReference type="ARBA" id="ARBA00023136"/>
    </source>
</evidence>
<accession>A0A7C3GB79</accession>
<keyword evidence="4" id="KW-1133">Transmembrane helix</keyword>
<comment type="subcellular location">
    <subcellularLocation>
        <location evidence="1">Cell membrane</location>
        <topology evidence="1">Multi-pass membrane protein</topology>
    </subcellularLocation>
</comment>
<dbReference type="Proteomes" id="UP000886042">
    <property type="component" value="Unassembled WGS sequence"/>
</dbReference>
<evidence type="ECO:0000256" key="3">
    <source>
        <dbReference type="ARBA" id="ARBA00022692"/>
    </source>
</evidence>
<organism evidence="6">
    <name type="scientific">Hellea balneolensis</name>
    <dbReference type="NCBI Taxonomy" id="287478"/>
    <lineage>
        <taxon>Bacteria</taxon>
        <taxon>Pseudomonadati</taxon>
        <taxon>Pseudomonadota</taxon>
        <taxon>Alphaproteobacteria</taxon>
        <taxon>Maricaulales</taxon>
        <taxon>Robiginitomaculaceae</taxon>
        <taxon>Hellea</taxon>
    </lineage>
</organism>
<protein>
    <submittedName>
        <fullName evidence="6">YihY/virulence factor BrkB family protein</fullName>
    </submittedName>
</protein>
<keyword evidence="5" id="KW-0472">Membrane</keyword>
<dbReference type="EMBL" id="DRMN01000001">
    <property type="protein sequence ID" value="HFB54276.1"/>
    <property type="molecule type" value="Genomic_DNA"/>
</dbReference>
<comment type="caution">
    <text evidence="6">The sequence shown here is derived from an EMBL/GenBank/DDBJ whole genome shotgun (WGS) entry which is preliminary data.</text>
</comment>
<dbReference type="Pfam" id="PF03631">
    <property type="entry name" value="Virul_fac_BrkB"/>
    <property type="match status" value="1"/>
</dbReference>
<evidence type="ECO:0000256" key="4">
    <source>
        <dbReference type="ARBA" id="ARBA00022989"/>
    </source>
</evidence>
<name>A0A7C3GB79_9PROT</name>